<gene>
    <name evidence="1" type="ordered locus">zobellia_299</name>
</gene>
<organism evidence="1 2">
    <name type="scientific">Zobellia galactanivorans (strain DSM 12802 / CCUG 47099 / CIP 106680 / NCIMB 13871 / Dsij)</name>
    <dbReference type="NCBI Taxonomy" id="63186"/>
    <lineage>
        <taxon>Bacteria</taxon>
        <taxon>Pseudomonadati</taxon>
        <taxon>Bacteroidota</taxon>
        <taxon>Flavobacteriia</taxon>
        <taxon>Flavobacteriales</taxon>
        <taxon>Flavobacteriaceae</taxon>
        <taxon>Zobellia</taxon>
    </lineage>
</organism>
<accession>G0L0F2</accession>
<evidence type="ECO:0000313" key="2">
    <source>
        <dbReference type="Proteomes" id="UP000008898"/>
    </source>
</evidence>
<dbReference type="AlphaFoldDB" id="G0L0F2"/>
<name>G0L0F2_ZOBGA</name>
<dbReference type="HOGENOM" id="CLU_3241811_0_0_10"/>
<proteinExistence type="predicted"/>
<dbReference type="KEGG" id="zga:ZOBELLIA_299"/>
<sequence>MEHKKSGHLWDRQKIGILWFNVGREAPFYTSLYPLPQFEPLFP</sequence>
<reference evidence="2" key="1">
    <citation type="submission" date="2009-07" db="EMBL/GenBank/DDBJ databases">
        <title>Complete genome sequence of Zobellia galactanivorans Dsij.</title>
        <authorList>
            <consortium name="Genoscope - CEA"/>
        </authorList>
    </citation>
    <scope>NUCLEOTIDE SEQUENCE [LARGE SCALE GENOMIC DNA]</scope>
    <source>
        <strain evidence="2">DSM 12802 / CCUG 47099 / CIP 106680 / NCIMB 13871 / Dsij</strain>
    </source>
</reference>
<evidence type="ECO:0000313" key="1">
    <source>
        <dbReference type="EMBL" id="CAZ94372.1"/>
    </source>
</evidence>
<dbReference type="Proteomes" id="UP000008898">
    <property type="component" value="Chromosome"/>
</dbReference>
<dbReference type="EMBL" id="FP476056">
    <property type="protein sequence ID" value="CAZ94372.1"/>
    <property type="molecule type" value="Genomic_DNA"/>
</dbReference>
<protein>
    <submittedName>
        <fullName evidence="1">Uncharacterized protein</fullName>
    </submittedName>
</protein>
<keyword evidence="2" id="KW-1185">Reference proteome</keyword>
<reference evidence="1 2" key="2">
    <citation type="journal article" date="2012" name="Environ. Microbiol.">
        <title>Characterization of the first alginolytic operons in a marine bacterium: from their emergence in marine Flavobacteriia to their independent transfers to marine Proteobacteria and human gut Bacteroides.</title>
        <authorList>
            <person name="Thomas F."/>
            <person name="Barbeyron T."/>
            <person name="Tonon T."/>
            <person name="Genicot S."/>
            <person name="Czjzek M."/>
            <person name="Michel G."/>
        </authorList>
    </citation>
    <scope>NUCLEOTIDE SEQUENCE [LARGE SCALE GENOMIC DNA]</scope>
    <source>
        <strain evidence="2">DSM 12802 / CCUG 47099 / CIP 106680 / NCIMB 13871 / Dsij</strain>
    </source>
</reference>